<sequence length="171" mass="19174">MSASAIALTAYITALGESIQDVNDQRLSLTETSLTIEYQDTYIPFSHSQWRVLNHTVCFDNDRNSPEYSDCTVKAKSLFNQICSALSNRTSPYWHHQNYKEMYCQAAVNFQPMVATISYGDSTQLSPQEKKCNQLILKALVNQDAKSIQEKNAACDAVHSKSQPSVANKPE</sequence>
<evidence type="ECO:0000313" key="1">
    <source>
        <dbReference type="EMBL" id="REL30049.1"/>
    </source>
</evidence>
<keyword evidence="2" id="KW-1185">Reference proteome</keyword>
<protein>
    <submittedName>
        <fullName evidence="1">Uncharacterized protein</fullName>
    </submittedName>
</protein>
<dbReference type="RefSeq" id="WP_116014169.1">
    <property type="nucleotide sequence ID" value="NZ_QUOT01000001.1"/>
</dbReference>
<comment type="caution">
    <text evidence="1">The sequence shown here is derived from an EMBL/GenBank/DDBJ whole genome shotgun (WGS) entry which is preliminary data.</text>
</comment>
<accession>A0A3E0U059</accession>
<dbReference type="Proteomes" id="UP000256899">
    <property type="component" value="Unassembled WGS sequence"/>
</dbReference>
<gene>
    <name evidence="1" type="ORF">DXX94_04670</name>
</gene>
<dbReference type="AlphaFoldDB" id="A0A3E0U059"/>
<evidence type="ECO:0000313" key="2">
    <source>
        <dbReference type="Proteomes" id="UP000256899"/>
    </source>
</evidence>
<dbReference type="EMBL" id="QUOT01000001">
    <property type="protein sequence ID" value="REL30049.1"/>
    <property type="molecule type" value="Genomic_DNA"/>
</dbReference>
<reference evidence="2" key="1">
    <citation type="submission" date="2018-08" db="EMBL/GenBank/DDBJ databases">
        <title>Thalassotalea euphylliae genome.</title>
        <authorList>
            <person name="Summers S."/>
            <person name="Rice S.A."/>
            <person name="Freckelton M.L."/>
            <person name="Nedved B.T."/>
            <person name="Hadfield M.G."/>
        </authorList>
    </citation>
    <scope>NUCLEOTIDE SEQUENCE [LARGE SCALE GENOMIC DNA]</scope>
    <source>
        <strain evidence="2">H3</strain>
    </source>
</reference>
<proteinExistence type="predicted"/>
<organism evidence="1 2">
    <name type="scientific">Thalassotalea euphylliae</name>
    <dbReference type="NCBI Taxonomy" id="1655234"/>
    <lineage>
        <taxon>Bacteria</taxon>
        <taxon>Pseudomonadati</taxon>
        <taxon>Pseudomonadota</taxon>
        <taxon>Gammaproteobacteria</taxon>
        <taxon>Alteromonadales</taxon>
        <taxon>Colwelliaceae</taxon>
        <taxon>Thalassotalea</taxon>
    </lineage>
</organism>
<name>A0A3E0U059_9GAMM</name>